<feature type="binding site" evidence="9">
    <location>
        <position position="207"/>
    </location>
    <ligand>
        <name>Mg(2+)</name>
        <dbReference type="ChEBI" id="CHEBI:18420"/>
        <note>catalytic</note>
    </ligand>
</feature>
<evidence type="ECO:0000256" key="1">
    <source>
        <dbReference type="ARBA" id="ARBA00001946"/>
    </source>
</evidence>
<dbReference type="InterPro" id="IPR018524">
    <property type="entry name" value="DNA/RNA_endonuclease_AS"/>
</dbReference>
<evidence type="ECO:0000256" key="9">
    <source>
        <dbReference type="PIRSR" id="PIRSR640255-2"/>
    </source>
</evidence>
<dbReference type="GO" id="GO:0000014">
    <property type="term" value="F:single-stranded DNA endodeoxyribonuclease activity"/>
    <property type="evidence" value="ECO:0007669"/>
    <property type="project" value="TreeGrafter"/>
</dbReference>
<evidence type="ECO:0000256" key="2">
    <source>
        <dbReference type="ARBA" id="ARBA00010052"/>
    </source>
</evidence>
<dbReference type="SMART" id="SM00477">
    <property type="entry name" value="NUC"/>
    <property type="match status" value="1"/>
</dbReference>
<dbReference type="PANTHER" id="PTHR13966">
    <property type="entry name" value="ENDONUCLEASE RELATED"/>
    <property type="match status" value="1"/>
</dbReference>
<keyword evidence="7" id="KW-0460">Magnesium</keyword>
<evidence type="ECO:0000256" key="11">
    <source>
        <dbReference type="SAM" id="MobiDB-lite"/>
    </source>
</evidence>
<keyword evidence="3 10" id="KW-0540">Nuclease</keyword>
<dbReference type="GO" id="GO:0006309">
    <property type="term" value="P:apoptotic DNA fragmentation"/>
    <property type="evidence" value="ECO:0007669"/>
    <property type="project" value="TreeGrafter"/>
</dbReference>
<proteinExistence type="inferred from homology"/>
<dbReference type="GO" id="GO:0005634">
    <property type="term" value="C:nucleus"/>
    <property type="evidence" value="ECO:0007669"/>
    <property type="project" value="TreeGrafter"/>
</dbReference>
<keyword evidence="4 9" id="KW-0479">Metal-binding</keyword>
<dbReference type="InterPro" id="IPR044925">
    <property type="entry name" value="His-Me_finger_sf"/>
</dbReference>
<evidence type="ECO:0000259" key="13">
    <source>
        <dbReference type="SMART" id="SM00892"/>
    </source>
</evidence>
<keyword evidence="6 10" id="KW-0378">Hydrolase</keyword>
<dbReference type="EMBL" id="JAODUO010000474">
    <property type="protein sequence ID" value="KAK2179754.1"/>
    <property type="molecule type" value="Genomic_DNA"/>
</dbReference>
<dbReference type="GO" id="GO:0003676">
    <property type="term" value="F:nucleic acid binding"/>
    <property type="evidence" value="ECO:0007669"/>
    <property type="project" value="InterPro"/>
</dbReference>
<dbReference type="GO" id="GO:0005743">
    <property type="term" value="C:mitochondrial inner membrane"/>
    <property type="evidence" value="ECO:0007669"/>
    <property type="project" value="TreeGrafter"/>
</dbReference>
<reference evidence="14" key="1">
    <citation type="journal article" date="2023" name="Mol. Biol. Evol.">
        <title>Third-Generation Sequencing Reveals the Adaptive Role of the Epigenome in Three Deep-Sea Polychaetes.</title>
        <authorList>
            <person name="Perez M."/>
            <person name="Aroh O."/>
            <person name="Sun Y."/>
            <person name="Lan Y."/>
            <person name="Juniper S.K."/>
            <person name="Young C.R."/>
            <person name="Angers B."/>
            <person name="Qian P.Y."/>
        </authorList>
    </citation>
    <scope>NUCLEOTIDE SEQUENCE</scope>
    <source>
        <strain evidence="14">R07B-5</strain>
    </source>
</reference>
<evidence type="ECO:0000313" key="15">
    <source>
        <dbReference type="Proteomes" id="UP001209878"/>
    </source>
</evidence>
<dbReference type="InterPro" id="IPR044929">
    <property type="entry name" value="DNA/RNA_non-sp_Endonuclease_sf"/>
</dbReference>
<accession>A0AAD9NUD9</accession>
<evidence type="ECO:0000256" key="4">
    <source>
        <dbReference type="ARBA" id="ARBA00022723"/>
    </source>
</evidence>
<evidence type="ECO:0000256" key="7">
    <source>
        <dbReference type="ARBA" id="ARBA00022842"/>
    </source>
</evidence>
<evidence type="ECO:0000313" key="14">
    <source>
        <dbReference type="EMBL" id="KAK2179754.1"/>
    </source>
</evidence>
<evidence type="ECO:0000259" key="12">
    <source>
        <dbReference type="SMART" id="SM00477"/>
    </source>
</evidence>
<evidence type="ECO:0000256" key="3">
    <source>
        <dbReference type="ARBA" id="ARBA00022722"/>
    </source>
</evidence>
<comment type="similarity">
    <text evidence="2 10">Belongs to the DNA/RNA non-specific endonuclease family.</text>
</comment>
<evidence type="ECO:0000256" key="5">
    <source>
        <dbReference type="ARBA" id="ARBA00022759"/>
    </source>
</evidence>
<keyword evidence="5 10" id="KW-0255">Endonuclease</keyword>
<dbReference type="InterPro" id="IPR001604">
    <property type="entry name" value="Endo_G_ENPP1-like_dom"/>
</dbReference>
<dbReference type="Proteomes" id="UP001209878">
    <property type="component" value="Unassembled WGS sequence"/>
</dbReference>
<sequence length="328" mass="36895">MTSYKIASAVSAISLGIGVWAGSRYERVKLKLQCQPCVEGSSTTSHQQSNQDPPGNTGWAGVLTRFIPTLSAAQPILPVPGGPPATYAGNKVSQIMRYGLPTTTSNVRTYDEFVLAYDSRNRNAHWVFEHLTRDDVTPRVDVQREQCQFMADDSIHPYFRATNQDFAKSGYDRGHLAAAGNHRRSMRGMDQTFLLSNISPQVGEGFNRHAWNSLEKYVRGLTKRYSNLYVCTGPLYLPRRDVSGKMVVSYEVIGPRHVAVPTHFFKVVLGETPDGRFDLFSYVMPNSPQPNDVDLARYLVPVDTIERASGLLLFDRLPRERIRMINRH</sequence>
<comment type="caution">
    <text evidence="14">The sequence shown here is derived from an EMBL/GenBank/DDBJ whole genome shotgun (WGS) entry which is preliminary data.</text>
</comment>
<gene>
    <name evidence="14" type="ORF">NP493_474g04001</name>
</gene>
<evidence type="ECO:0000256" key="10">
    <source>
        <dbReference type="RuleBase" id="RU366055"/>
    </source>
</evidence>
<dbReference type="EC" id="3.1.30.-" evidence="10"/>
<dbReference type="SMART" id="SM00892">
    <property type="entry name" value="Endonuclease_NS"/>
    <property type="match status" value="1"/>
</dbReference>
<dbReference type="CDD" id="cd00091">
    <property type="entry name" value="NUC"/>
    <property type="match status" value="1"/>
</dbReference>
<dbReference type="InterPro" id="IPR040255">
    <property type="entry name" value="Non-specific_endonuclease"/>
</dbReference>
<dbReference type="PANTHER" id="PTHR13966:SF5">
    <property type="entry name" value="ENDONUCLEASE G, MITOCHONDRIAL"/>
    <property type="match status" value="1"/>
</dbReference>
<comment type="cofactor">
    <cofactor evidence="1 10">
        <name>Mg(2+)</name>
        <dbReference type="ChEBI" id="CHEBI:18420"/>
    </cofactor>
</comment>
<feature type="region of interest" description="Disordered" evidence="11">
    <location>
        <begin position="39"/>
        <end position="58"/>
    </location>
</feature>
<name>A0AAD9NUD9_RIDPI</name>
<feature type="compositionally biased region" description="Polar residues" evidence="11">
    <location>
        <begin position="40"/>
        <end position="54"/>
    </location>
</feature>
<organism evidence="14 15">
    <name type="scientific">Ridgeia piscesae</name>
    <name type="common">Tubeworm</name>
    <dbReference type="NCBI Taxonomy" id="27915"/>
    <lineage>
        <taxon>Eukaryota</taxon>
        <taxon>Metazoa</taxon>
        <taxon>Spiralia</taxon>
        <taxon>Lophotrochozoa</taxon>
        <taxon>Annelida</taxon>
        <taxon>Polychaeta</taxon>
        <taxon>Sedentaria</taxon>
        <taxon>Canalipalpata</taxon>
        <taxon>Sabellida</taxon>
        <taxon>Siboglinidae</taxon>
        <taxon>Ridgeia</taxon>
    </lineage>
</organism>
<protein>
    <recommendedName>
        <fullName evidence="10">Endonuclease</fullName>
        <ecNumber evidence="10">3.1.30.-</ecNumber>
    </recommendedName>
</protein>
<dbReference type="InterPro" id="IPR020821">
    <property type="entry name" value="ENPP1-3/EXOG-like_nuc-like"/>
</dbReference>
<dbReference type="PROSITE" id="PS01070">
    <property type="entry name" value="NUCLEASE_NON_SPEC"/>
    <property type="match status" value="1"/>
</dbReference>
<dbReference type="SUPFAM" id="SSF54060">
    <property type="entry name" value="His-Me finger endonucleases"/>
    <property type="match status" value="1"/>
</dbReference>
<feature type="domain" description="ENPP1-3/EXOG-like endonuclease/phosphodiesterase" evidence="12">
    <location>
        <begin position="110"/>
        <end position="320"/>
    </location>
</feature>
<feature type="domain" description="DNA/RNA non-specific endonuclease/pyrophosphatase/phosphodiesterase" evidence="13">
    <location>
        <begin position="109"/>
        <end position="320"/>
    </location>
</feature>
<dbReference type="GO" id="GO:0004521">
    <property type="term" value="F:RNA endonuclease activity"/>
    <property type="evidence" value="ECO:0007669"/>
    <property type="project" value="TreeGrafter"/>
</dbReference>
<dbReference type="Pfam" id="PF01223">
    <property type="entry name" value="Endonuclease_NS"/>
    <property type="match status" value="1"/>
</dbReference>
<evidence type="ECO:0000256" key="6">
    <source>
        <dbReference type="ARBA" id="ARBA00022801"/>
    </source>
</evidence>
<evidence type="ECO:0000256" key="8">
    <source>
        <dbReference type="PIRSR" id="PIRSR640255-1"/>
    </source>
</evidence>
<feature type="active site" description="Proton acceptor" evidence="8">
    <location>
        <position position="175"/>
    </location>
</feature>
<dbReference type="AlphaFoldDB" id="A0AAD9NUD9"/>
<keyword evidence="15" id="KW-1185">Reference proteome</keyword>
<dbReference type="GO" id="GO:0046872">
    <property type="term" value="F:metal ion binding"/>
    <property type="evidence" value="ECO:0007669"/>
    <property type="project" value="UniProtKB-KW"/>
</dbReference>
<dbReference type="Gene3D" id="3.40.570.10">
    <property type="entry name" value="Extracellular Endonuclease, subunit A"/>
    <property type="match status" value="1"/>
</dbReference>